<feature type="compositionally biased region" description="Low complexity" evidence="1">
    <location>
        <begin position="268"/>
        <end position="287"/>
    </location>
</feature>
<evidence type="ECO:0000313" key="3">
    <source>
        <dbReference type="EMBL" id="PPQ98871.1"/>
    </source>
</evidence>
<dbReference type="Pfam" id="PF02194">
    <property type="entry name" value="PXA"/>
    <property type="match status" value="1"/>
</dbReference>
<proteinExistence type="predicted"/>
<evidence type="ECO:0000259" key="2">
    <source>
        <dbReference type="PROSITE" id="PS51207"/>
    </source>
</evidence>
<dbReference type="EMBL" id="NHTK01001374">
    <property type="protein sequence ID" value="PPQ98871.1"/>
    <property type="molecule type" value="Genomic_DNA"/>
</dbReference>
<feature type="region of interest" description="Disordered" evidence="1">
    <location>
        <begin position="246"/>
        <end position="287"/>
    </location>
</feature>
<sequence length="469" mass="51411">MPPSLASRLLFHSTQPVPLFEPELNAEVYDFIALSLRAYVSPWWSKISRYDKDFLPIITTIVLKVIAALHSRVTQAHLPSLVFHDVSTILTQHYIDYRNAAAKTCTSYAEGGAADLPTLFAHLQPHMALSSDGIIQPEYYRQIVDHILKVCLPQEDYEPESERIIVREIIVKLLVNDIIPKITQPWFIQKSILDLSTPTPSTNFSFQQLVVIVLSALQSFSGTCLALIHTYKSAIYTIKLVNQSPPRSPKPPPLAPPNLIPPSPKHVSQPPSLSAAPSTASSASSKIAPSTFSATPIPSLLPTTRPSVPFSPDHDYAFTILRLLSEITSASSRFASTFFMAIVTMLATAFSPFLDKLLPHMLHSFLSPQFLLNTTRIAKRTMFPNGYPGPPPIEPTPEEQAEIRAKLVAWRGSGGLALVAPILLGPDPSATLGAALDPLSDPQCNLRLVVFLLDRVLLALFPELGASLP</sequence>
<dbReference type="AlphaFoldDB" id="A0A409Y7F4"/>
<dbReference type="PANTHER" id="PTHR22775">
    <property type="entry name" value="SORTING NEXIN"/>
    <property type="match status" value="1"/>
</dbReference>
<organism evidence="3 4">
    <name type="scientific">Panaeolus cyanescens</name>
    <dbReference type="NCBI Taxonomy" id="181874"/>
    <lineage>
        <taxon>Eukaryota</taxon>
        <taxon>Fungi</taxon>
        <taxon>Dikarya</taxon>
        <taxon>Basidiomycota</taxon>
        <taxon>Agaricomycotina</taxon>
        <taxon>Agaricomycetes</taxon>
        <taxon>Agaricomycetidae</taxon>
        <taxon>Agaricales</taxon>
        <taxon>Agaricineae</taxon>
        <taxon>Galeropsidaceae</taxon>
        <taxon>Panaeolus</taxon>
    </lineage>
</organism>
<dbReference type="PANTHER" id="PTHR22775:SF3">
    <property type="entry name" value="SORTING NEXIN-13"/>
    <property type="match status" value="1"/>
</dbReference>
<dbReference type="InterPro" id="IPR016024">
    <property type="entry name" value="ARM-type_fold"/>
</dbReference>
<dbReference type="InParanoid" id="A0A409Y7F4"/>
<comment type="caution">
    <text evidence="3">The sequence shown here is derived from an EMBL/GenBank/DDBJ whole genome shotgun (WGS) entry which is preliminary data.</text>
</comment>
<name>A0A409Y7F4_9AGAR</name>
<evidence type="ECO:0000256" key="1">
    <source>
        <dbReference type="SAM" id="MobiDB-lite"/>
    </source>
</evidence>
<protein>
    <recommendedName>
        <fullName evidence="2">PXA domain-containing protein</fullName>
    </recommendedName>
</protein>
<dbReference type="SUPFAM" id="SSF48371">
    <property type="entry name" value="ARM repeat"/>
    <property type="match status" value="1"/>
</dbReference>
<dbReference type="GO" id="GO:0035091">
    <property type="term" value="F:phosphatidylinositol binding"/>
    <property type="evidence" value="ECO:0007669"/>
    <property type="project" value="TreeGrafter"/>
</dbReference>
<evidence type="ECO:0000313" key="4">
    <source>
        <dbReference type="Proteomes" id="UP000284842"/>
    </source>
</evidence>
<dbReference type="STRING" id="181874.A0A409Y7F4"/>
<reference evidence="3 4" key="1">
    <citation type="journal article" date="2018" name="Evol. Lett.">
        <title>Horizontal gene cluster transfer increased hallucinogenic mushroom diversity.</title>
        <authorList>
            <person name="Reynolds H.T."/>
            <person name="Vijayakumar V."/>
            <person name="Gluck-Thaler E."/>
            <person name="Korotkin H.B."/>
            <person name="Matheny P.B."/>
            <person name="Slot J.C."/>
        </authorList>
    </citation>
    <scope>NUCLEOTIDE SEQUENCE [LARGE SCALE GENOMIC DNA]</scope>
    <source>
        <strain evidence="3 4">2629</strain>
    </source>
</reference>
<dbReference type="InterPro" id="IPR003114">
    <property type="entry name" value="Phox_assoc"/>
</dbReference>
<accession>A0A409Y7F4</accession>
<dbReference type="OrthoDB" id="5582218at2759"/>
<keyword evidence="4" id="KW-1185">Reference proteome</keyword>
<dbReference type="SMART" id="SM00313">
    <property type="entry name" value="PXA"/>
    <property type="match status" value="1"/>
</dbReference>
<feature type="domain" description="PXA" evidence="2">
    <location>
        <begin position="21"/>
        <end position="200"/>
    </location>
</feature>
<dbReference type="PROSITE" id="PS51207">
    <property type="entry name" value="PXA"/>
    <property type="match status" value="1"/>
</dbReference>
<dbReference type="Proteomes" id="UP000284842">
    <property type="component" value="Unassembled WGS sequence"/>
</dbReference>
<gene>
    <name evidence="3" type="ORF">CVT24_003502</name>
</gene>
<feature type="compositionally biased region" description="Pro residues" evidence="1">
    <location>
        <begin position="246"/>
        <end position="264"/>
    </location>
</feature>